<dbReference type="PANTHER" id="PTHR39337:SF1">
    <property type="entry name" value="BLR5642 PROTEIN"/>
    <property type="match status" value="1"/>
</dbReference>
<keyword evidence="2" id="KW-1185">Reference proteome</keyword>
<dbReference type="Proteomes" id="UP001333818">
    <property type="component" value="Unassembled WGS sequence"/>
</dbReference>
<dbReference type="EMBL" id="JAZBJZ010000044">
    <property type="protein sequence ID" value="MEE3717511.1"/>
    <property type="molecule type" value="Genomic_DNA"/>
</dbReference>
<accession>A0AAW9Q3Q0</accession>
<sequence length="140" mass="15964">MTNQSNSTKNSILTFGYGNRKDYDAFLSYIEEFNIAYVIDVRLSPRAWTRRWYGCAIEELCASKNIRYISKASLGNISGSHYWIPPKKDEVEESLLEVAEVLETGNVLLLCAEMDSSRCHRTEVANKLQKITSAPIKHLK</sequence>
<dbReference type="InterPro" id="IPR007438">
    <property type="entry name" value="DUF488"/>
</dbReference>
<evidence type="ECO:0000313" key="1">
    <source>
        <dbReference type="EMBL" id="MEE3717511.1"/>
    </source>
</evidence>
<protein>
    <submittedName>
        <fullName evidence="1">DUF488 domain-containing protein</fullName>
    </submittedName>
</protein>
<dbReference type="RefSeq" id="WP_330483940.1">
    <property type="nucleotide sequence ID" value="NZ_JAZBJZ010000044.1"/>
</dbReference>
<dbReference type="Pfam" id="PF04343">
    <property type="entry name" value="DUF488"/>
    <property type="match status" value="1"/>
</dbReference>
<reference evidence="1" key="1">
    <citation type="submission" date="2024-01" db="EMBL/GenBank/DDBJ databases">
        <title>Bank of Algae and Cyanobacteria of the Azores (BACA) strain genomes.</title>
        <authorList>
            <person name="Luz R."/>
            <person name="Cordeiro R."/>
            <person name="Fonseca A."/>
            <person name="Goncalves V."/>
        </authorList>
    </citation>
    <scope>NUCLEOTIDE SEQUENCE</scope>
    <source>
        <strain evidence="1">BACA0141</strain>
    </source>
</reference>
<comment type="caution">
    <text evidence="1">The sequence shown here is derived from an EMBL/GenBank/DDBJ whole genome shotgun (WGS) entry which is preliminary data.</text>
</comment>
<evidence type="ECO:0000313" key="2">
    <source>
        <dbReference type="Proteomes" id="UP001333818"/>
    </source>
</evidence>
<dbReference type="AlphaFoldDB" id="A0AAW9Q3Q0"/>
<gene>
    <name evidence="1" type="ORF">V2H45_12175</name>
</gene>
<organism evidence="1 2">
    <name type="scientific">Tumidithrix elongata BACA0141</name>
    <dbReference type="NCBI Taxonomy" id="2716417"/>
    <lineage>
        <taxon>Bacteria</taxon>
        <taxon>Bacillati</taxon>
        <taxon>Cyanobacteriota</taxon>
        <taxon>Cyanophyceae</taxon>
        <taxon>Pseudanabaenales</taxon>
        <taxon>Pseudanabaenaceae</taxon>
        <taxon>Tumidithrix</taxon>
        <taxon>Tumidithrix elongata</taxon>
    </lineage>
</organism>
<dbReference type="PANTHER" id="PTHR39337">
    <property type="entry name" value="BLR5642 PROTEIN"/>
    <property type="match status" value="1"/>
</dbReference>
<proteinExistence type="predicted"/>
<name>A0AAW9Q3Q0_9CYAN</name>